<sequence length="99" mass="11632">MARFMVQNIFSKDKLELFTKFDSKQKYGEQDIGDLEATILQTYHSIANSTYSVEMYFSTLYWIVTTVMRYMLLLLYQNSNLPAIPSFGIKLNLDYENMS</sequence>
<reference evidence="1" key="1">
    <citation type="submission" date="2022-07" db="EMBL/GenBank/DDBJ databases">
        <title>Phylogenomic reconstructions and comparative analyses of Kickxellomycotina fungi.</title>
        <authorList>
            <person name="Reynolds N.K."/>
            <person name="Stajich J.E."/>
            <person name="Barry K."/>
            <person name="Grigoriev I.V."/>
            <person name="Crous P."/>
            <person name="Smith M.E."/>
        </authorList>
    </citation>
    <scope>NUCLEOTIDE SEQUENCE</scope>
    <source>
        <strain evidence="1">NBRC 100468</strain>
    </source>
</reference>
<accession>A0A9W8DPA4</accession>
<comment type="caution">
    <text evidence="1">The sequence shown here is derived from an EMBL/GenBank/DDBJ whole genome shotgun (WGS) entry which is preliminary data.</text>
</comment>
<evidence type="ECO:0000313" key="1">
    <source>
        <dbReference type="EMBL" id="KAJ1912846.1"/>
    </source>
</evidence>
<name>A0A9W8DPA4_9FUNG</name>
<dbReference type="EMBL" id="JANBPU010000307">
    <property type="protein sequence ID" value="KAJ1912846.1"/>
    <property type="molecule type" value="Genomic_DNA"/>
</dbReference>
<organism evidence="1 2">
    <name type="scientific">Mycoemilia scoparia</name>
    <dbReference type="NCBI Taxonomy" id="417184"/>
    <lineage>
        <taxon>Eukaryota</taxon>
        <taxon>Fungi</taxon>
        <taxon>Fungi incertae sedis</taxon>
        <taxon>Zoopagomycota</taxon>
        <taxon>Kickxellomycotina</taxon>
        <taxon>Kickxellomycetes</taxon>
        <taxon>Kickxellales</taxon>
        <taxon>Kickxellaceae</taxon>
        <taxon>Mycoemilia</taxon>
    </lineage>
</organism>
<dbReference type="AlphaFoldDB" id="A0A9W8DPA4"/>
<evidence type="ECO:0000313" key="2">
    <source>
        <dbReference type="Proteomes" id="UP001150538"/>
    </source>
</evidence>
<keyword evidence="2" id="KW-1185">Reference proteome</keyword>
<protein>
    <submittedName>
        <fullName evidence="1">Uncharacterized protein</fullName>
    </submittedName>
</protein>
<proteinExistence type="predicted"/>
<gene>
    <name evidence="1" type="ORF">H4219_005448</name>
</gene>
<dbReference type="Proteomes" id="UP001150538">
    <property type="component" value="Unassembled WGS sequence"/>
</dbReference>